<evidence type="ECO:0000313" key="2">
    <source>
        <dbReference type="EMBL" id="EKC97732.1"/>
    </source>
</evidence>
<name>K1VLZ0_TRIAC</name>
<protein>
    <submittedName>
        <fullName evidence="2">Uncharacterized protein</fullName>
    </submittedName>
</protein>
<evidence type="ECO:0000256" key="1">
    <source>
        <dbReference type="SAM" id="MobiDB-lite"/>
    </source>
</evidence>
<accession>K1VLZ0</accession>
<reference evidence="2 3" key="1">
    <citation type="journal article" date="2012" name="Eukaryot. Cell">
        <title>Genome sequence of the Trichosporon asahii environmental strain CBS 8904.</title>
        <authorList>
            <person name="Yang R.Y."/>
            <person name="Li H.T."/>
            <person name="Zhu H."/>
            <person name="Zhou G.P."/>
            <person name="Wang M."/>
            <person name="Wang L."/>
        </authorList>
    </citation>
    <scope>NUCLEOTIDE SEQUENCE [LARGE SCALE GENOMIC DNA]</scope>
    <source>
        <strain evidence="2 3">CBS 8904</strain>
    </source>
</reference>
<evidence type="ECO:0000313" key="3">
    <source>
        <dbReference type="Proteomes" id="UP000006757"/>
    </source>
</evidence>
<comment type="caution">
    <text evidence="2">The sequence shown here is derived from an EMBL/GenBank/DDBJ whole genome shotgun (WGS) entry which is preliminary data.</text>
</comment>
<feature type="compositionally biased region" description="Polar residues" evidence="1">
    <location>
        <begin position="195"/>
        <end position="219"/>
    </location>
</feature>
<organism evidence="2 3">
    <name type="scientific">Trichosporon asahii var. asahii (strain CBS 8904)</name>
    <name type="common">Yeast</name>
    <dbReference type="NCBI Taxonomy" id="1220162"/>
    <lineage>
        <taxon>Eukaryota</taxon>
        <taxon>Fungi</taxon>
        <taxon>Dikarya</taxon>
        <taxon>Basidiomycota</taxon>
        <taxon>Agaricomycotina</taxon>
        <taxon>Tremellomycetes</taxon>
        <taxon>Trichosporonales</taxon>
        <taxon>Trichosporonaceae</taxon>
        <taxon>Trichosporon</taxon>
    </lineage>
</organism>
<dbReference type="AlphaFoldDB" id="K1VLZ0"/>
<feature type="region of interest" description="Disordered" evidence="1">
    <location>
        <begin position="123"/>
        <end position="147"/>
    </location>
</feature>
<dbReference type="InParanoid" id="K1VLZ0"/>
<gene>
    <name evidence="2" type="ORF">A1Q2_07931</name>
</gene>
<dbReference type="Proteomes" id="UP000006757">
    <property type="component" value="Unassembled WGS sequence"/>
</dbReference>
<dbReference type="HOGENOM" id="CLU_1262312_0_0_1"/>
<dbReference type="EMBL" id="AMBO01000403">
    <property type="protein sequence ID" value="EKC97732.1"/>
    <property type="molecule type" value="Genomic_DNA"/>
</dbReference>
<feature type="region of interest" description="Disordered" evidence="1">
    <location>
        <begin position="51"/>
        <end position="95"/>
    </location>
</feature>
<proteinExistence type="predicted"/>
<feature type="region of interest" description="Disordered" evidence="1">
    <location>
        <begin position="187"/>
        <end position="219"/>
    </location>
</feature>
<keyword evidence="3" id="KW-1185">Reference proteome</keyword>
<sequence>MENYGQRAAFASALAANGQECSRSRAAVWPDAHTTHTHERTQVHTVPVPPAHAGLRTDSPAGQIAYTPPHGHRGQSRSDGATRYRPPDTVGPEQNSIEITPQLEKTKFATVCGVRTLQGRAVHGRSLGEAGPAGSSGDEQTGMKPEEGRIETARVNREGERNLANQQEIGWTLPLVRGTRPEDVAQIDIDIRPSQMGNSPGSYTDRTLSNEQNSTAESR</sequence>